<dbReference type="Proteomes" id="UP000002051">
    <property type="component" value="Chromosome 5"/>
</dbReference>
<dbReference type="EnsemblPlants" id="AET00572">
    <property type="protein sequence ID" value="AET00572"/>
    <property type="gene ID" value="MTR_5g093520"/>
</dbReference>
<feature type="binding site" description="axial binding residue" evidence="9">
    <location>
        <position position="228"/>
    </location>
    <ligand>
        <name>heme b</name>
        <dbReference type="ChEBI" id="CHEBI:60344"/>
        <label>1</label>
    </ligand>
    <ligandPart>
        <name>Fe</name>
        <dbReference type="ChEBI" id="CHEBI:18248"/>
    </ligandPart>
</feature>
<evidence type="ECO:0000256" key="5">
    <source>
        <dbReference type="ARBA" id="ARBA00022982"/>
    </source>
</evidence>
<dbReference type="Proteomes" id="UP000265566">
    <property type="component" value="Chromosome 5"/>
</dbReference>
<evidence type="ECO:0000256" key="3">
    <source>
        <dbReference type="ARBA" id="ARBA00022692"/>
    </source>
</evidence>
<dbReference type="KEGG" id="mtr:11431544"/>
<feature type="binding site" description="axial binding residue" evidence="9">
    <location>
        <position position="265"/>
    </location>
    <ligand>
        <name>heme b</name>
        <dbReference type="ChEBI" id="CHEBI:60344"/>
        <label>1</label>
    </ligand>
    <ligandPart>
        <name>Fe</name>
        <dbReference type="ChEBI" id="CHEBI:18248"/>
    </ligandPart>
</feature>
<feature type="binding site" description="axial binding residue" evidence="9">
    <location>
        <position position="298"/>
    </location>
    <ligand>
        <name>heme b</name>
        <dbReference type="ChEBI" id="CHEBI:60344"/>
        <label>1</label>
    </ligand>
    <ligandPart>
        <name>Fe</name>
        <dbReference type="ChEBI" id="CHEBI:18248"/>
    </ligandPart>
</feature>
<keyword evidence="3 11" id="KW-0812">Transmembrane</keyword>
<dbReference type="PaxDb" id="3880-AET00572"/>
<evidence type="ECO:0000313" key="16">
    <source>
        <dbReference type="EMBL" id="RHN57830.1"/>
    </source>
</evidence>
<evidence type="ECO:0000313" key="18">
    <source>
        <dbReference type="Proteomes" id="UP000002051"/>
    </source>
</evidence>
<evidence type="ECO:0000256" key="10">
    <source>
        <dbReference type="SAM" id="MobiDB-lite"/>
    </source>
</evidence>
<protein>
    <recommendedName>
        <fullName evidence="8">Cytochrome b561 and DOMON domain-containing protein</fullName>
    </recommendedName>
</protein>
<evidence type="ECO:0000256" key="4">
    <source>
        <dbReference type="ARBA" id="ARBA00022729"/>
    </source>
</evidence>
<dbReference type="GO" id="GO:0016020">
    <property type="term" value="C:membrane"/>
    <property type="evidence" value="ECO:0007669"/>
    <property type="project" value="UniProtKB-SubCell"/>
</dbReference>
<dbReference type="CDD" id="cd08760">
    <property type="entry name" value="Cyt_b561_FRRS1_like"/>
    <property type="match status" value="1"/>
</dbReference>
<evidence type="ECO:0000259" key="13">
    <source>
        <dbReference type="PROSITE" id="PS50836"/>
    </source>
</evidence>
<keyword evidence="18" id="KW-1185">Reference proteome</keyword>
<feature type="domain" description="Cytochrome b561" evidence="14">
    <location>
        <begin position="192"/>
        <end position="389"/>
    </location>
</feature>
<name>G7K8L9_MEDTR</name>
<dbReference type="HOGENOM" id="CLU_036675_1_1_1"/>
<feature type="region of interest" description="Disordered" evidence="10">
    <location>
        <begin position="398"/>
        <end position="421"/>
    </location>
</feature>
<evidence type="ECO:0000256" key="2">
    <source>
        <dbReference type="ARBA" id="ARBA00022448"/>
    </source>
</evidence>
<reference evidence="17" key="3">
    <citation type="submission" date="2015-04" db="UniProtKB">
        <authorList>
            <consortium name="EnsemblPlants"/>
        </authorList>
    </citation>
    <scope>IDENTIFICATION</scope>
    <source>
        <strain evidence="17">cv. Jemalong A17</strain>
    </source>
</reference>
<feature type="transmembrane region" description="Helical" evidence="11">
    <location>
        <begin position="298"/>
        <end position="316"/>
    </location>
</feature>
<evidence type="ECO:0000259" key="14">
    <source>
        <dbReference type="PROSITE" id="PS50939"/>
    </source>
</evidence>
<dbReference type="InterPro" id="IPR006593">
    <property type="entry name" value="Cyt_b561/ferric_Rdtase_TM"/>
</dbReference>
<proteinExistence type="predicted"/>
<evidence type="ECO:0000256" key="12">
    <source>
        <dbReference type="SAM" id="SignalP"/>
    </source>
</evidence>
<reference evidence="15 18" key="1">
    <citation type="journal article" date="2011" name="Nature">
        <title>The Medicago genome provides insight into the evolution of rhizobial symbioses.</title>
        <authorList>
            <person name="Young N.D."/>
            <person name="Debelle F."/>
            <person name="Oldroyd G.E."/>
            <person name="Geurts R."/>
            <person name="Cannon S.B."/>
            <person name="Udvardi M.K."/>
            <person name="Benedito V.A."/>
            <person name="Mayer K.F."/>
            <person name="Gouzy J."/>
            <person name="Schoof H."/>
            <person name="Van de Peer Y."/>
            <person name="Proost S."/>
            <person name="Cook D.R."/>
            <person name="Meyers B.C."/>
            <person name="Spannagl M."/>
            <person name="Cheung F."/>
            <person name="De Mita S."/>
            <person name="Krishnakumar V."/>
            <person name="Gundlach H."/>
            <person name="Zhou S."/>
            <person name="Mudge J."/>
            <person name="Bharti A.K."/>
            <person name="Murray J.D."/>
            <person name="Naoumkina M.A."/>
            <person name="Rosen B."/>
            <person name="Silverstein K.A."/>
            <person name="Tang H."/>
            <person name="Rombauts S."/>
            <person name="Zhao P.X."/>
            <person name="Zhou P."/>
            <person name="Barbe V."/>
            <person name="Bardou P."/>
            <person name="Bechner M."/>
            <person name="Bellec A."/>
            <person name="Berger A."/>
            <person name="Berges H."/>
            <person name="Bidwell S."/>
            <person name="Bisseling T."/>
            <person name="Choisne N."/>
            <person name="Couloux A."/>
            <person name="Denny R."/>
            <person name="Deshpande S."/>
            <person name="Dai X."/>
            <person name="Doyle J.J."/>
            <person name="Dudez A.M."/>
            <person name="Farmer A.D."/>
            <person name="Fouteau S."/>
            <person name="Franken C."/>
            <person name="Gibelin C."/>
            <person name="Gish J."/>
            <person name="Goldstein S."/>
            <person name="Gonzalez A.J."/>
            <person name="Green P.J."/>
            <person name="Hallab A."/>
            <person name="Hartog M."/>
            <person name="Hua A."/>
            <person name="Humphray S.J."/>
            <person name="Jeong D.H."/>
            <person name="Jing Y."/>
            <person name="Jocker A."/>
            <person name="Kenton S.M."/>
            <person name="Kim D.J."/>
            <person name="Klee K."/>
            <person name="Lai H."/>
            <person name="Lang C."/>
            <person name="Lin S."/>
            <person name="Macmil S.L."/>
            <person name="Magdelenat G."/>
            <person name="Matthews L."/>
            <person name="McCorrison J."/>
            <person name="Monaghan E.L."/>
            <person name="Mun J.H."/>
            <person name="Najar F.Z."/>
            <person name="Nicholson C."/>
            <person name="Noirot C."/>
            <person name="O'Bleness M."/>
            <person name="Paule C.R."/>
            <person name="Poulain J."/>
            <person name="Prion F."/>
            <person name="Qin B."/>
            <person name="Qu C."/>
            <person name="Retzel E.F."/>
            <person name="Riddle C."/>
            <person name="Sallet E."/>
            <person name="Samain S."/>
            <person name="Samson N."/>
            <person name="Sanders I."/>
            <person name="Saurat O."/>
            <person name="Scarpelli C."/>
            <person name="Schiex T."/>
            <person name="Segurens B."/>
            <person name="Severin A.J."/>
            <person name="Sherrier D.J."/>
            <person name="Shi R."/>
            <person name="Sims S."/>
            <person name="Singer S.R."/>
            <person name="Sinharoy S."/>
            <person name="Sterck L."/>
            <person name="Viollet A."/>
            <person name="Wang B.B."/>
            <person name="Wang K."/>
            <person name="Wang M."/>
            <person name="Wang X."/>
            <person name="Warfsmann J."/>
            <person name="Weissenbach J."/>
            <person name="White D.D."/>
            <person name="White J.D."/>
            <person name="Wiley G.B."/>
            <person name="Wincker P."/>
            <person name="Xing Y."/>
            <person name="Yang L."/>
            <person name="Yao Z."/>
            <person name="Ying F."/>
            <person name="Zhai J."/>
            <person name="Zhou L."/>
            <person name="Zuber A."/>
            <person name="Denarie J."/>
            <person name="Dixon R.A."/>
            <person name="May G.D."/>
            <person name="Schwartz D.C."/>
            <person name="Rogers J."/>
            <person name="Quetier F."/>
            <person name="Town C.D."/>
            <person name="Roe B.A."/>
        </authorList>
    </citation>
    <scope>NUCLEOTIDE SEQUENCE [LARGE SCALE GENOMIC DNA]</scope>
    <source>
        <strain evidence="15">A17</strain>
        <strain evidence="17 18">cv. Jemalong A17</strain>
    </source>
</reference>
<keyword evidence="7 8" id="KW-0472">Membrane</keyword>
<comment type="cofactor">
    <cofactor evidence="8">
        <name>heme b</name>
        <dbReference type="ChEBI" id="CHEBI:60344"/>
    </cofactor>
    <text evidence="8">Binds 2 heme b groups non-covalently.</text>
</comment>
<feature type="transmembrane region" description="Helical" evidence="11">
    <location>
        <begin position="336"/>
        <end position="358"/>
    </location>
</feature>
<comment type="subcellular location">
    <subcellularLocation>
        <location evidence="1">Membrane</location>
    </subcellularLocation>
</comment>
<dbReference type="eggNOG" id="KOG4293">
    <property type="taxonomic scope" value="Eukaryota"/>
</dbReference>
<feature type="domain" description="DOMON" evidence="13">
    <location>
        <begin position="57"/>
        <end position="183"/>
    </location>
</feature>
<dbReference type="OrthoDB" id="19261at2759"/>
<dbReference type="Gene3D" id="1.20.120.1770">
    <property type="match status" value="1"/>
</dbReference>
<keyword evidence="2 8" id="KW-0813">Transport</keyword>
<feature type="binding site" description="axial binding residue" evidence="9">
    <location>
        <position position="334"/>
    </location>
    <ligand>
        <name>heme b</name>
        <dbReference type="ChEBI" id="CHEBI:60344"/>
        <label>1</label>
    </ligand>
    <ligandPart>
        <name>Fe</name>
        <dbReference type="ChEBI" id="CHEBI:18248"/>
    </ligandPart>
</feature>
<evidence type="ECO:0000313" key="15">
    <source>
        <dbReference type="EMBL" id="AET00572.1"/>
    </source>
</evidence>
<evidence type="ECO:0000256" key="1">
    <source>
        <dbReference type="ARBA" id="ARBA00004370"/>
    </source>
</evidence>
<evidence type="ECO:0000256" key="6">
    <source>
        <dbReference type="ARBA" id="ARBA00022989"/>
    </source>
</evidence>
<dbReference type="InterPro" id="IPR017214">
    <property type="entry name" value="UCP037471"/>
</dbReference>
<dbReference type="PANTHER" id="PTHR23130">
    <property type="entry name" value="CYTOCHROME B561 AND DOMON DOMAIN-CONTAINING PROTEIN"/>
    <property type="match status" value="1"/>
</dbReference>
<keyword evidence="6 11" id="KW-1133">Transmembrane helix</keyword>
<keyword evidence="4 12" id="KW-0732">Signal</keyword>
<organism evidence="15 18">
    <name type="scientific">Medicago truncatula</name>
    <name type="common">Barrel medic</name>
    <name type="synonym">Medicago tribuloides</name>
    <dbReference type="NCBI Taxonomy" id="3880"/>
    <lineage>
        <taxon>Eukaryota</taxon>
        <taxon>Viridiplantae</taxon>
        <taxon>Streptophyta</taxon>
        <taxon>Embryophyta</taxon>
        <taxon>Tracheophyta</taxon>
        <taxon>Spermatophyta</taxon>
        <taxon>Magnoliopsida</taxon>
        <taxon>eudicotyledons</taxon>
        <taxon>Gunneridae</taxon>
        <taxon>Pentapetalae</taxon>
        <taxon>rosids</taxon>
        <taxon>fabids</taxon>
        <taxon>Fabales</taxon>
        <taxon>Fabaceae</taxon>
        <taxon>Papilionoideae</taxon>
        <taxon>50 kb inversion clade</taxon>
        <taxon>NPAAA clade</taxon>
        <taxon>Hologalegina</taxon>
        <taxon>IRL clade</taxon>
        <taxon>Trifolieae</taxon>
        <taxon>Medicago</taxon>
    </lineage>
</organism>
<dbReference type="PIRSF" id="PIRSF037471">
    <property type="entry name" value="UCP037471"/>
    <property type="match status" value="1"/>
</dbReference>
<dbReference type="OMA" id="DYRKYWN"/>
<accession>G7K8L9</accession>
<feature type="transmembrane region" description="Helical" evidence="11">
    <location>
        <begin position="262"/>
        <end position="286"/>
    </location>
</feature>
<keyword evidence="9" id="KW-0479">Metal-binding</keyword>
<dbReference type="EMBL" id="CM001221">
    <property type="protein sequence ID" value="AET00572.1"/>
    <property type="molecule type" value="Genomic_DNA"/>
</dbReference>
<feature type="compositionally biased region" description="Basic and acidic residues" evidence="10">
    <location>
        <begin position="401"/>
        <end position="411"/>
    </location>
</feature>
<feature type="signal peptide" evidence="12">
    <location>
        <begin position="1"/>
        <end position="30"/>
    </location>
</feature>
<evidence type="ECO:0000256" key="9">
    <source>
        <dbReference type="PIRSR" id="PIRSR037471-1"/>
    </source>
</evidence>
<evidence type="ECO:0000256" key="7">
    <source>
        <dbReference type="ARBA" id="ARBA00023136"/>
    </source>
</evidence>
<keyword evidence="9" id="KW-0408">Iron</keyword>
<evidence type="ECO:0000256" key="11">
    <source>
        <dbReference type="SAM" id="Phobius"/>
    </source>
</evidence>
<dbReference type="InterPro" id="IPR045265">
    <property type="entry name" value="AIR12_DOMON"/>
</dbReference>
<feature type="chain" id="PRO_5014573443" description="Cytochrome b561 and DOMON domain-containing protein" evidence="12">
    <location>
        <begin position="31"/>
        <end position="421"/>
    </location>
</feature>
<dbReference type="AlphaFoldDB" id="G7K8L9"/>
<dbReference type="GO" id="GO:0046872">
    <property type="term" value="F:metal ion binding"/>
    <property type="evidence" value="ECO:0007669"/>
    <property type="project" value="UniProtKB-KW"/>
</dbReference>
<dbReference type="Gramene" id="rna33419">
    <property type="protein sequence ID" value="RHN57830.1"/>
    <property type="gene ID" value="gene33419"/>
</dbReference>
<reference evidence="16" key="4">
    <citation type="journal article" date="2018" name="Nat. Plants">
        <title>Whole-genome landscape of Medicago truncatula symbiotic genes.</title>
        <authorList>
            <person name="Pecrix Y."/>
            <person name="Gamas P."/>
            <person name="Carrere S."/>
        </authorList>
    </citation>
    <scope>NUCLEOTIDE SEQUENCE</scope>
    <source>
        <tissue evidence="16">Leaves</tissue>
    </source>
</reference>
<feature type="compositionally biased region" description="Polar residues" evidence="10">
    <location>
        <begin position="412"/>
        <end position="421"/>
    </location>
</feature>
<reference evidence="15 18" key="2">
    <citation type="journal article" date="2014" name="BMC Genomics">
        <title>An improved genome release (version Mt4.0) for the model legume Medicago truncatula.</title>
        <authorList>
            <person name="Tang H."/>
            <person name="Krishnakumar V."/>
            <person name="Bidwell S."/>
            <person name="Rosen B."/>
            <person name="Chan A."/>
            <person name="Zhou S."/>
            <person name="Gentzbittel L."/>
            <person name="Childs K.L."/>
            <person name="Yandell M."/>
            <person name="Gundlach H."/>
            <person name="Mayer K.F."/>
            <person name="Schwartz D.C."/>
            <person name="Town C.D."/>
        </authorList>
    </citation>
    <scope>GENOME REANNOTATION</scope>
    <source>
        <strain evidence="17 18">cv. Jemalong A17</strain>
    </source>
</reference>
<dbReference type="Pfam" id="PF04526">
    <property type="entry name" value="DUF568"/>
    <property type="match status" value="1"/>
</dbReference>
<keyword evidence="5 8" id="KW-0249">Electron transport</keyword>
<dbReference type="EMBL" id="PSQE01000005">
    <property type="protein sequence ID" value="RHN57830.1"/>
    <property type="molecule type" value="Genomic_DNA"/>
</dbReference>
<gene>
    <name evidence="17" type="primary">11431544</name>
    <name evidence="15" type="ordered locus">MTR_5g093520</name>
    <name evidence="16" type="ORF">MtrunA17_Chr5g0444651</name>
</gene>
<dbReference type="PROSITE" id="PS50939">
    <property type="entry name" value="CYTOCHROME_B561"/>
    <property type="match status" value="1"/>
</dbReference>
<dbReference type="SMART" id="SM00665">
    <property type="entry name" value="B561"/>
    <property type="match status" value="1"/>
</dbReference>
<dbReference type="PROSITE" id="PS50836">
    <property type="entry name" value="DOMON"/>
    <property type="match status" value="1"/>
</dbReference>
<evidence type="ECO:0000256" key="8">
    <source>
        <dbReference type="PIRNR" id="PIRNR037471"/>
    </source>
</evidence>
<sequence length="421" mass="47894">MKSKKIMSSSTLVTIMILSFLFFTNIGVKAQSYSCSHKFAKLMEKRNITKCKPLRTLGAEFAWNYHNGTNSTTILEILFGANIGQGDGWIGWGVNPGNRAEMIGTKAIIGIRYHGTYLPVGTYDVTKGTKRGCSLLPTDIGLNVSDMSIQHDQGSNFYTIYARLVLPSDKYNITRLNHVWQVGNNVRGQRPLGHPTTLHNVDSTETIDLTSTDGRSRGQKLSFLRSVHGVLNIIGWGTLLPMGVIIPRYFRVYPFHKDPWWFYLHIGCQTTGFLIGTAGWVIGLVLGHSSRYYVFHTHRDFGILIFTFSTIQMLAFRLKPKSTDDYRKYWNMYHHFLGYGLLAIIVINIFKGINILHGGSSWRWSYIGILIGLGTIAFALEIFTWIKFIMDKWKKDKHHDKKENQPNKNKSDNASVQDQKE</sequence>
<feature type="transmembrane region" description="Helical" evidence="11">
    <location>
        <begin position="364"/>
        <end position="386"/>
    </location>
</feature>
<evidence type="ECO:0000313" key="17">
    <source>
        <dbReference type="EnsemblPlants" id="AET00572"/>
    </source>
</evidence>
<dbReference type="STRING" id="3880.G7K8L9"/>
<feature type="transmembrane region" description="Helical" evidence="11">
    <location>
        <begin position="229"/>
        <end position="250"/>
    </location>
</feature>
<dbReference type="InterPro" id="IPR005018">
    <property type="entry name" value="DOMON_domain"/>
</dbReference>
<dbReference type="PANTHER" id="PTHR23130:SF175">
    <property type="entry name" value="CYTOCHROME B561 AND DOMON DOMAIN-CONTAINING PROTEIN"/>
    <property type="match status" value="1"/>
</dbReference>